<evidence type="ECO:0000313" key="1">
    <source>
        <dbReference type="EMBL" id="KAK3766680.1"/>
    </source>
</evidence>
<evidence type="ECO:0000313" key="2">
    <source>
        <dbReference type="Proteomes" id="UP001283361"/>
    </source>
</evidence>
<gene>
    <name evidence="1" type="ORF">RRG08_042458</name>
</gene>
<protein>
    <submittedName>
        <fullName evidence="1">Uncharacterized protein</fullName>
    </submittedName>
</protein>
<dbReference type="EMBL" id="JAWDGP010004208">
    <property type="protein sequence ID" value="KAK3766680.1"/>
    <property type="molecule type" value="Genomic_DNA"/>
</dbReference>
<name>A0AAE1DE85_9GAST</name>
<accession>A0AAE1DE85</accession>
<organism evidence="1 2">
    <name type="scientific">Elysia crispata</name>
    <name type="common">lettuce slug</name>
    <dbReference type="NCBI Taxonomy" id="231223"/>
    <lineage>
        <taxon>Eukaryota</taxon>
        <taxon>Metazoa</taxon>
        <taxon>Spiralia</taxon>
        <taxon>Lophotrochozoa</taxon>
        <taxon>Mollusca</taxon>
        <taxon>Gastropoda</taxon>
        <taxon>Heterobranchia</taxon>
        <taxon>Euthyneura</taxon>
        <taxon>Panpulmonata</taxon>
        <taxon>Sacoglossa</taxon>
        <taxon>Placobranchoidea</taxon>
        <taxon>Plakobranchidae</taxon>
        <taxon>Elysia</taxon>
    </lineage>
</organism>
<dbReference type="AlphaFoldDB" id="A0AAE1DE85"/>
<reference evidence="1" key="1">
    <citation type="journal article" date="2023" name="G3 (Bethesda)">
        <title>A reference genome for the long-term kleptoplast-retaining sea slug Elysia crispata morphotype clarki.</title>
        <authorList>
            <person name="Eastman K.E."/>
            <person name="Pendleton A.L."/>
            <person name="Shaikh M.A."/>
            <person name="Suttiyut T."/>
            <person name="Ogas R."/>
            <person name="Tomko P."/>
            <person name="Gavelis G."/>
            <person name="Widhalm J.R."/>
            <person name="Wisecaver J.H."/>
        </authorList>
    </citation>
    <scope>NUCLEOTIDE SEQUENCE</scope>
    <source>
        <strain evidence="1">ECLA1</strain>
    </source>
</reference>
<sequence length="180" mass="19866">MLPRLRFSIQCLYWSASICSDSEVGGRRLMLSLSRTVVITSTSDLEVNDHPHVPNGRATLSTSDLEVNDHPHVPNGRATLTTSDLEINDHPHVPNGRATLTTSDLEVNDHPHVPNGRATLSTSDLEVNDHPHVPQPYMSRWPVGSGHLEARNVFTRSSSERIIVAQPATHASCVVIRHRL</sequence>
<keyword evidence="2" id="KW-1185">Reference proteome</keyword>
<comment type="caution">
    <text evidence="1">The sequence shown here is derived from an EMBL/GenBank/DDBJ whole genome shotgun (WGS) entry which is preliminary data.</text>
</comment>
<proteinExistence type="predicted"/>
<dbReference type="Proteomes" id="UP001283361">
    <property type="component" value="Unassembled WGS sequence"/>
</dbReference>